<evidence type="ECO:0000313" key="2">
    <source>
        <dbReference type="EMBL" id="CDF33778.1"/>
    </source>
</evidence>
<dbReference type="RefSeq" id="XP_005713597.1">
    <property type="nucleotide sequence ID" value="XM_005713540.1"/>
</dbReference>
<dbReference type="STRING" id="2769.R7Q7G9"/>
<dbReference type="EMBL" id="HG001657">
    <property type="protein sequence ID" value="CDF33778.1"/>
    <property type="molecule type" value="Genomic_DNA"/>
</dbReference>
<sequence length="480" mass="54090">MLIPARVKHHIAPLMRYTTAETERLISDQELSKSKVTAHGNSATGMSRTSASQDTPPEFKGETSGSGHHSRKRIIHFSSLSVDYRRFSDKDPIAGSAQISETDMGEENDFWNIDVDLIWKPRGQTGSKTDSRAEITHRSPVEVSVDDLLTVRICVSSNPACVTIHMRGGKPFGEFLFPNGPDAAMSFITALQVHVNTSLLQDENKPGRLYVVEKRHRMRRVAPSLTSLPAEQNRLDEDFSNLLDNLSLHDPGHSPRRNARAARATRRGRTSAPDSKDFGMMLLSQFAKVTQAAREVGEDISMLLDERKRQAEADRKERERAARRRALDIYTDIVASTDVEGELPPRLCLDEKRGLPVSKQVWEQSFDDSGALSDAVVMKQAVFAGGVERNARKLIWPFLLGCYPWISTRAERNQIKVQHEEQYEALKEKWNSLHTAAKDEDVASQATIPNAETMDRRKRVRKCSSDRWSGNHPKRLCNLR</sequence>
<gene>
    <name evidence="2" type="ORF">CHC_T00002577001</name>
</gene>
<keyword evidence="3" id="KW-1185">Reference proteome</keyword>
<dbReference type="OrthoDB" id="5926at2759"/>
<feature type="region of interest" description="Disordered" evidence="1">
    <location>
        <begin position="246"/>
        <end position="275"/>
    </location>
</feature>
<accession>R7Q7G9</accession>
<dbReference type="AlphaFoldDB" id="R7Q7G9"/>
<feature type="region of interest" description="Disordered" evidence="1">
    <location>
        <begin position="28"/>
        <end position="72"/>
    </location>
</feature>
<evidence type="ECO:0000256" key="1">
    <source>
        <dbReference type="SAM" id="MobiDB-lite"/>
    </source>
</evidence>
<feature type="compositionally biased region" description="Polar residues" evidence="1">
    <location>
        <begin position="39"/>
        <end position="55"/>
    </location>
</feature>
<evidence type="ECO:0000313" key="3">
    <source>
        <dbReference type="Proteomes" id="UP000012073"/>
    </source>
</evidence>
<dbReference type="Gramene" id="CDF33778">
    <property type="protein sequence ID" value="CDF33778"/>
    <property type="gene ID" value="CHC_T00002577001"/>
</dbReference>
<organism evidence="2 3">
    <name type="scientific">Chondrus crispus</name>
    <name type="common">Carrageen Irish moss</name>
    <name type="synonym">Polymorpha crispa</name>
    <dbReference type="NCBI Taxonomy" id="2769"/>
    <lineage>
        <taxon>Eukaryota</taxon>
        <taxon>Rhodophyta</taxon>
        <taxon>Florideophyceae</taxon>
        <taxon>Rhodymeniophycidae</taxon>
        <taxon>Gigartinales</taxon>
        <taxon>Gigartinaceae</taxon>
        <taxon>Chondrus</taxon>
    </lineage>
</organism>
<dbReference type="SUPFAM" id="SSF47923">
    <property type="entry name" value="Ypt/Rab-GAP domain of gyp1p"/>
    <property type="match status" value="1"/>
</dbReference>
<dbReference type="Proteomes" id="UP000012073">
    <property type="component" value="Unassembled WGS sequence"/>
</dbReference>
<reference evidence="3" key="1">
    <citation type="journal article" date="2013" name="Proc. Natl. Acad. Sci. U.S.A.">
        <title>Genome structure and metabolic features in the red seaweed Chondrus crispus shed light on evolution of the Archaeplastida.</title>
        <authorList>
            <person name="Collen J."/>
            <person name="Porcel B."/>
            <person name="Carre W."/>
            <person name="Ball S.G."/>
            <person name="Chaparro C."/>
            <person name="Tonon T."/>
            <person name="Barbeyron T."/>
            <person name="Michel G."/>
            <person name="Noel B."/>
            <person name="Valentin K."/>
            <person name="Elias M."/>
            <person name="Artiguenave F."/>
            <person name="Arun A."/>
            <person name="Aury J.M."/>
            <person name="Barbosa-Neto J.F."/>
            <person name="Bothwell J.H."/>
            <person name="Bouget F.Y."/>
            <person name="Brillet L."/>
            <person name="Cabello-Hurtado F."/>
            <person name="Capella-Gutierrez S."/>
            <person name="Charrier B."/>
            <person name="Cladiere L."/>
            <person name="Cock J.M."/>
            <person name="Coelho S.M."/>
            <person name="Colleoni C."/>
            <person name="Czjzek M."/>
            <person name="Da Silva C."/>
            <person name="Delage L."/>
            <person name="Denoeud F."/>
            <person name="Deschamps P."/>
            <person name="Dittami S.M."/>
            <person name="Gabaldon T."/>
            <person name="Gachon C.M."/>
            <person name="Groisillier A."/>
            <person name="Herve C."/>
            <person name="Jabbari K."/>
            <person name="Katinka M."/>
            <person name="Kloareg B."/>
            <person name="Kowalczyk N."/>
            <person name="Labadie K."/>
            <person name="Leblanc C."/>
            <person name="Lopez P.J."/>
            <person name="McLachlan D.H."/>
            <person name="Meslet-Cladiere L."/>
            <person name="Moustafa A."/>
            <person name="Nehr Z."/>
            <person name="Nyvall Collen P."/>
            <person name="Panaud O."/>
            <person name="Partensky F."/>
            <person name="Poulain J."/>
            <person name="Rensing S.A."/>
            <person name="Rousvoal S."/>
            <person name="Samson G."/>
            <person name="Symeonidi A."/>
            <person name="Weissenbach J."/>
            <person name="Zambounis A."/>
            <person name="Wincker P."/>
            <person name="Boyen C."/>
        </authorList>
    </citation>
    <scope>NUCLEOTIDE SEQUENCE [LARGE SCALE GENOMIC DNA]</scope>
    <source>
        <strain evidence="3">cv. Stackhouse</strain>
    </source>
</reference>
<protein>
    <recommendedName>
        <fullName evidence="4">Rab-GAP TBC domain-containing protein</fullName>
    </recommendedName>
</protein>
<dbReference type="KEGG" id="ccp:CHC_T00002577001"/>
<evidence type="ECO:0008006" key="4">
    <source>
        <dbReference type="Google" id="ProtNLM"/>
    </source>
</evidence>
<name>R7Q7G9_CHOCR</name>
<feature type="compositionally biased region" description="Basic residues" evidence="1">
    <location>
        <begin position="254"/>
        <end position="269"/>
    </location>
</feature>
<dbReference type="GeneID" id="17321316"/>
<proteinExistence type="predicted"/>
<dbReference type="InterPro" id="IPR035969">
    <property type="entry name" value="Rab-GAP_TBC_sf"/>
</dbReference>